<accession>E6S7A6</accession>
<protein>
    <submittedName>
        <fullName evidence="2">HesB/YadR/YfhF-family protein</fullName>
    </submittedName>
</protein>
<evidence type="ECO:0000256" key="1">
    <source>
        <dbReference type="SAM" id="MobiDB-lite"/>
    </source>
</evidence>
<feature type="compositionally biased region" description="Polar residues" evidence="1">
    <location>
        <begin position="1"/>
        <end position="20"/>
    </location>
</feature>
<dbReference type="RefSeq" id="WP_013493354.1">
    <property type="nucleotide sequence ID" value="NC_014830.1"/>
</dbReference>
<dbReference type="Gene3D" id="2.60.300.12">
    <property type="entry name" value="HesB-like domain"/>
    <property type="match status" value="1"/>
</dbReference>
<dbReference type="SUPFAM" id="SSF89360">
    <property type="entry name" value="HesB-like domain"/>
    <property type="match status" value="1"/>
</dbReference>
<evidence type="ECO:0000313" key="3">
    <source>
        <dbReference type="Proteomes" id="UP000008914"/>
    </source>
</evidence>
<dbReference type="AlphaFoldDB" id="E6S7A6"/>
<keyword evidence="3" id="KW-1185">Reference proteome</keyword>
<proteinExistence type="predicted"/>
<gene>
    <name evidence="2" type="ordered locus">Intca_2534</name>
</gene>
<dbReference type="Proteomes" id="UP000008914">
    <property type="component" value="Chromosome"/>
</dbReference>
<evidence type="ECO:0000313" key="2">
    <source>
        <dbReference type="EMBL" id="ADU49040.1"/>
    </source>
</evidence>
<feature type="region of interest" description="Disordered" evidence="1">
    <location>
        <begin position="1"/>
        <end position="23"/>
    </location>
</feature>
<dbReference type="EMBL" id="CP002343">
    <property type="protein sequence ID" value="ADU49040.1"/>
    <property type="molecule type" value="Genomic_DNA"/>
</dbReference>
<sequence length="89" mass="8881">MLTVTENAQSVVQGLTQGSPEESAGLRIAADDGQFAVTVVAAPQPDDVVVVAGNANVYVAGEVAPALEGQTLDAAETPDGVGFTLAQQA</sequence>
<name>E6S7A6_INTC7</name>
<dbReference type="KEGG" id="ica:Intca_2534"/>
<reference evidence="2 3" key="1">
    <citation type="journal article" date="2010" name="Stand. Genomic Sci.">
        <title>Complete genome sequence of Intrasporangium calvum type strain (7 KIP).</title>
        <authorList>
            <person name="Del Rio T.G."/>
            <person name="Chertkov O."/>
            <person name="Yasawong M."/>
            <person name="Lucas S."/>
            <person name="Deshpande S."/>
            <person name="Cheng J.F."/>
            <person name="Detter C."/>
            <person name="Tapia R."/>
            <person name="Han C."/>
            <person name="Goodwin L."/>
            <person name="Pitluck S."/>
            <person name="Liolios K."/>
            <person name="Ivanova N."/>
            <person name="Mavromatis K."/>
            <person name="Pati A."/>
            <person name="Chen A."/>
            <person name="Palaniappan K."/>
            <person name="Land M."/>
            <person name="Hauser L."/>
            <person name="Chang Y.J."/>
            <person name="Jeffries C.D."/>
            <person name="Rohde M."/>
            <person name="Pukall R."/>
            <person name="Sikorski J."/>
            <person name="Goker M."/>
            <person name="Woyke T."/>
            <person name="Bristow J."/>
            <person name="Eisen J.A."/>
            <person name="Markowitz V."/>
            <person name="Hugenholtz P."/>
            <person name="Kyrpides N.C."/>
            <person name="Klenk H.P."/>
            <person name="Lapidus A."/>
        </authorList>
    </citation>
    <scope>NUCLEOTIDE SEQUENCE [LARGE SCALE GENOMIC DNA]</scope>
    <source>
        <strain evidence="3">ATCC 23552 / DSM 43043 / JCM 3097 / NBRC 12989 / 7 KIP</strain>
    </source>
</reference>
<dbReference type="OrthoDB" id="4868950at2"/>
<dbReference type="STRING" id="710696.Intca_2534"/>
<dbReference type="InterPro" id="IPR035903">
    <property type="entry name" value="HesB-like_dom_sf"/>
</dbReference>
<organism evidence="2 3">
    <name type="scientific">Intrasporangium calvum (strain ATCC 23552 / DSM 43043 / JCM 3097 / NBRC 12989 / NCIMB 10167 / NRRL B-3866 / 7 KIP)</name>
    <dbReference type="NCBI Taxonomy" id="710696"/>
    <lineage>
        <taxon>Bacteria</taxon>
        <taxon>Bacillati</taxon>
        <taxon>Actinomycetota</taxon>
        <taxon>Actinomycetes</taxon>
        <taxon>Micrococcales</taxon>
        <taxon>Intrasporangiaceae</taxon>
        <taxon>Intrasporangium</taxon>
    </lineage>
</organism>
<dbReference type="eggNOG" id="COG0316">
    <property type="taxonomic scope" value="Bacteria"/>
</dbReference>
<dbReference type="HOGENOM" id="CLU_173345_0_0_11"/>